<keyword evidence="3 11" id="KW-0328">Glycosyltransferase</keyword>
<dbReference type="InterPro" id="IPR016471">
    <property type="entry name" value="Nicotinamide_PRibTrfase"/>
</dbReference>
<evidence type="ECO:0000313" key="11">
    <source>
        <dbReference type="EMBL" id="ADL53159.1"/>
    </source>
</evidence>
<dbReference type="Pfam" id="PF18127">
    <property type="entry name" value="NAMPT_N"/>
    <property type="match status" value="1"/>
</dbReference>
<dbReference type="HOGENOM" id="CLU_012550_2_0_9"/>
<protein>
    <recommendedName>
        <fullName evidence="7">Nicotinamide phosphoribosyltransferase</fullName>
        <ecNumber evidence="6">2.4.2.12</ecNumber>
    </recommendedName>
</protein>
<name>D9SVU8_CLOC7</name>
<dbReference type="EC" id="2.4.2.12" evidence="6"/>
<dbReference type="PANTHER" id="PTHR43816">
    <property type="entry name" value="NICOTINAMIDE PHOSPHORIBOSYLTRANSFERASE"/>
    <property type="match status" value="1"/>
</dbReference>
<evidence type="ECO:0000256" key="3">
    <source>
        <dbReference type="ARBA" id="ARBA00022676"/>
    </source>
</evidence>
<evidence type="ECO:0000256" key="2">
    <source>
        <dbReference type="ARBA" id="ARBA00022642"/>
    </source>
</evidence>
<evidence type="ECO:0000256" key="5">
    <source>
        <dbReference type="ARBA" id="ARBA00035007"/>
    </source>
</evidence>
<dbReference type="SUPFAM" id="SSF51690">
    <property type="entry name" value="Nicotinate/Quinolinate PRTase C-terminal domain-like"/>
    <property type="match status" value="1"/>
</dbReference>
<keyword evidence="12" id="KW-1185">Reference proteome</keyword>
<sequence>MINPLLLTDFYKTIHHMCYAEGISKLVSYWTPRMSRKEDVDKVVMFGLQPFIKKYLIEYFNDNFFNKDKETIIKEYKRVISRTMGEIAADTKHIEALHDLSYLPIEIKAVSEGTRVNIKTPMIEITNTHEEFSWLVNYLETLMSCNIWQPMTSATIAYRYREIIKKYFDLTVENGEIKRACGDFSMRGFSSLESAEVSSAAHLLSFVGTATIPSILYLEQYYNCDLEKEMVGFGTPSTEHSVMCSYGQDEYKTYETLITKRFPSGNLSIVSDTYDYWRVITELLPKLKQDILNRTGKVIIRGDSGDPVKIICGDLDASKDSPEYKGTVELLWDIFGGHINSKGFKVLNEKIGTIYGDSITVERCEAICENLMKKGFAASNCVFGIGSYTYQYNTRDTFGFALKATHSVINGQESFIFKDPKTDTGSFKKSQKGMCFVYKIGEDILYEDQLTIAEQKVKGENLLQTVFKDGKLIKDYSLAEIRTRLHGDF</sequence>
<comment type="catalytic activity">
    <reaction evidence="8">
        <text>beta-nicotinamide D-ribonucleotide + diphosphate = 5-phospho-alpha-D-ribose 1-diphosphate + nicotinamide + H(+)</text>
        <dbReference type="Rhea" id="RHEA:16149"/>
        <dbReference type="ChEBI" id="CHEBI:14649"/>
        <dbReference type="ChEBI" id="CHEBI:15378"/>
        <dbReference type="ChEBI" id="CHEBI:17154"/>
        <dbReference type="ChEBI" id="CHEBI:33019"/>
        <dbReference type="ChEBI" id="CHEBI:58017"/>
        <dbReference type="EC" id="2.4.2.12"/>
    </reaction>
    <physiologicalReaction direction="right-to-left" evidence="8">
        <dbReference type="Rhea" id="RHEA:16151"/>
    </physiologicalReaction>
</comment>
<evidence type="ECO:0000256" key="4">
    <source>
        <dbReference type="ARBA" id="ARBA00022679"/>
    </source>
</evidence>
<keyword evidence="4 11" id="KW-0808">Transferase</keyword>
<dbReference type="EMBL" id="CP002160">
    <property type="protein sequence ID" value="ADL53159.1"/>
    <property type="molecule type" value="Genomic_DNA"/>
</dbReference>
<dbReference type="AlphaFoldDB" id="D9SVU8"/>
<accession>D9SVU8</accession>
<dbReference type="GO" id="GO:0047280">
    <property type="term" value="F:nicotinamide phosphoribosyltransferase activity"/>
    <property type="evidence" value="ECO:0007669"/>
    <property type="project" value="UniProtKB-EC"/>
</dbReference>
<evidence type="ECO:0000256" key="8">
    <source>
        <dbReference type="ARBA" id="ARBA00047835"/>
    </source>
</evidence>
<dbReference type="NCBIfam" id="NF006629">
    <property type="entry name" value="PRK09198.1"/>
    <property type="match status" value="1"/>
</dbReference>
<dbReference type="InterPro" id="IPR036068">
    <property type="entry name" value="Nicotinate_pribotase-like_C"/>
</dbReference>
<proteinExistence type="inferred from homology"/>
<dbReference type="RefSeq" id="WP_010073557.1">
    <property type="nucleotide sequence ID" value="NC_014393.1"/>
</dbReference>
<organism evidence="11 12">
    <name type="scientific">Clostridium cellulovorans (strain ATCC 35296 / DSM 3052 / OCM 3 / 743B)</name>
    <dbReference type="NCBI Taxonomy" id="573061"/>
    <lineage>
        <taxon>Bacteria</taxon>
        <taxon>Bacillati</taxon>
        <taxon>Bacillota</taxon>
        <taxon>Clostridia</taxon>
        <taxon>Eubacteriales</taxon>
        <taxon>Clostridiaceae</taxon>
        <taxon>Clostridium</taxon>
    </lineage>
</organism>
<evidence type="ECO:0000256" key="7">
    <source>
        <dbReference type="ARBA" id="ARBA00035036"/>
    </source>
</evidence>
<dbReference type="GO" id="GO:0009435">
    <property type="term" value="P:NAD+ biosynthetic process"/>
    <property type="evidence" value="ECO:0007669"/>
    <property type="project" value="InterPro"/>
</dbReference>
<dbReference type="STRING" id="573061.Clocel_3482"/>
<comment type="similarity">
    <text evidence="1">Belongs to the NAPRTase family.</text>
</comment>
<evidence type="ECO:0000256" key="1">
    <source>
        <dbReference type="ARBA" id="ARBA00010897"/>
    </source>
</evidence>
<feature type="domain" description="Nicotinamide phosphoribosyltransferase N-terminal" evidence="10">
    <location>
        <begin position="5"/>
        <end position="77"/>
    </location>
</feature>
<dbReference type="Pfam" id="PF04095">
    <property type="entry name" value="NAPRTase"/>
    <property type="match status" value="1"/>
</dbReference>
<evidence type="ECO:0000259" key="9">
    <source>
        <dbReference type="Pfam" id="PF04095"/>
    </source>
</evidence>
<dbReference type="InterPro" id="IPR013785">
    <property type="entry name" value="Aldolase_TIM"/>
</dbReference>
<feature type="domain" description="Nicotinate/nicotinamide phosphoribosyltransferase" evidence="9">
    <location>
        <begin position="181"/>
        <end position="470"/>
    </location>
</feature>
<dbReference type="PANTHER" id="PTHR43816:SF1">
    <property type="entry name" value="NICOTINAMIDE PHOSPHORIBOSYLTRANSFERASE"/>
    <property type="match status" value="1"/>
</dbReference>
<dbReference type="InterPro" id="IPR041525">
    <property type="entry name" value="N/Namide_PRibTrfase"/>
</dbReference>
<reference evidence="11 12" key="1">
    <citation type="submission" date="2010-08" db="EMBL/GenBank/DDBJ databases">
        <title>Complete sequence of Clostridium cellulovorans 743B.</title>
        <authorList>
            <consortium name="US DOE Joint Genome Institute"/>
            <person name="Lucas S."/>
            <person name="Copeland A."/>
            <person name="Lapidus A."/>
            <person name="Cheng J.-F."/>
            <person name="Bruce D."/>
            <person name="Goodwin L."/>
            <person name="Pitluck S."/>
            <person name="Chertkov O."/>
            <person name="Detter J.C."/>
            <person name="Han C."/>
            <person name="Tapia R."/>
            <person name="Land M."/>
            <person name="Hauser L."/>
            <person name="Chang Y.-J."/>
            <person name="Jeffries C."/>
            <person name="Kyrpides N."/>
            <person name="Ivanova N."/>
            <person name="Mikhailova N."/>
            <person name="Hemme C.L."/>
            <person name="Woyke T."/>
        </authorList>
    </citation>
    <scope>NUCLEOTIDE SEQUENCE [LARGE SCALE GENOMIC DNA]</scope>
    <source>
        <strain evidence="12">ATCC 35296 / DSM 3052 / OCM 3 / 743B</strain>
    </source>
</reference>
<dbReference type="InterPro" id="IPR041529">
    <property type="entry name" value="DUF5598"/>
</dbReference>
<comment type="pathway">
    <text evidence="5">Cofactor biosynthesis; NAD(+) biosynthesis; nicotinamide D-ribonucleotide from 5-phospho-alpha-D-ribose 1-diphosphate and nicotinamide: step 1/1.</text>
</comment>
<evidence type="ECO:0000259" key="10">
    <source>
        <dbReference type="Pfam" id="PF18127"/>
    </source>
</evidence>
<evidence type="ECO:0000256" key="6">
    <source>
        <dbReference type="ARBA" id="ARBA00035024"/>
    </source>
</evidence>
<dbReference type="Proteomes" id="UP000002730">
    <property type="component" value="Chromosome"/>
</dbReference>
<evidence type="ECO:0000313" key="12">
    <source>
        <dbReference type="Proteomes" id="UP000002730"/>
    </source>
</evidence>
<keyword evidence="2" id="KW-0662">Pyridine nucleotide biosynthesis</keyword>
<dbReference type="Gene3D" id="3.20.20.70">
    <property type="entry name" value="Aldolase class I"/>
    <property type="match status" value="1"/>
</dbReference>
<dbReference type="PIRSF" id="PIRSF005943">
    <property type="entry name" value="NMPRT"/>
    <property type="match status" value="1"/>
</dbReference>
<dbReference type="KEGG" id="ccb:Clocel_3482"/>
<gene>
    <name evidence="11" type="ordered locus">Clocel_3482</name>
</gene>
<dbReference type="eggNOG" id="COG1488">
    <property type="taxonomic scope" value="Bacteria"/>
</dbReference>
<dbReference type="OrthoDB" id="394882at2"/>